<protein>
    <submittedName>
        <fullName evidence="4">D-alanyl-D-alanine carboxypeptidase/D-alanyl-D-alanine-endopeptidase</fullName>
    </submittedName>
</protein>
<evidence type="ECO:0000256" key="2">
    <source>
        <dbReference type="ARBA" id="ARBA00022801"/>
    </source>
</evidence>
<dbReference type="EMBL" id="CP029356">
    <property type="protein sequence ID" value="AWK88947.1"/>
    <property type="molecule type" value="Genomic_DNA"/>
</dbReference>
<evidence type="ECO:0000313" key="5">
    <source>
        <dbReference type="Proteomes" id="UP000245629"/>
    </source>
</evidence>
<dbReference type="Gene3D" id="3.50.80.20">
    <property type="entry name" value="D-Ala-D-Ala carboxypeptidase C, peptidase S13"/>
    <property type="match status" value="1"/>
</dbReference>
<dbReference type="InterPro" id="IPR012338">
    <property type="entry name" value="Beta-lactam/transpept-like"/>
</dbReference>
<evidence type="ECO:0000256" key="1">
    <source>
        <dbReference type="ARBA" id="ARBA00006096"/>
    </source>
</evidence>
<gene>
    <name evidence="4" type="primary">dacB</name>
    <name evidence="4" type="ORF">DEW08_23190</name>
</gene>
<keyword evidence="2" id="KW-0378">Hydrolase</keyword>
<dbReference type="KEGG" id="azz:DEW08_23190"/>
<dbReference type="NCBIfam" id="TIGR00666">
    <property type="entry name" value="PBP4"/>
    <property type="match status" value="1"/>
</dbReference>
<dbReference type="PRINTS" id="PR00922">
    <property type="entry name" value="DADACBPTASE3"/>
</dbReference>
<dbReference type="Gene3D" id="3.40.710.10">
    <property type="entry name" value="DD-peptidase/beta-lactamase superfamily"/>
    <property type="match status" value="2"/>
</dbReference>
<keyword evidence="3" id="KW-0732">Signal</keyword>
<dbReference type="Proteomes" id="UP000245629">
    <property type="component" value="Plasmid unnamed1"/>
</dbReference>
<keyword evidence="4" id="KW-0614">Plasmid</keyword>
<evidence type="ECO:0000313" key="4">
    <source>
        <dbReference type="EMBL" id="AWK88947.1"/>
    </source>
</evidence>
<comment type="similarity">
    <text evidence="1">Belongs to the peptidase S13 family.</text>
</comment>
<sequence length="474" mass="49219">MRKALLALLVLVTMGAVGTGPGGRAWAGQAEDALVARHGFTADAVGYLVFELESGRAVAAQQPDRPFIPASVAKVPTVAAALALLGPDHRFTTAVHATGPVRGGVVQGDLVLRGGGDPSLATEGLTDLAARLRAAGITGVTGRFLYDATALPELPEIDGGQPWSAGYNTGVGALSLNFNRFQLVWGRTADGRVELSAWSVSDVGRHPLDSITLTAAAGRAVPLEPQARDHWMVTPSAGLAQRVWLPVARPALATAVVFRQVAAEAGIALPAPEPGTVPAGAVPVAAHDGPPLAVLARQVLRWSNNLTAEMIGLAASRRLDAAAGGAGPSTLDRSATLLQGWLTRNADADWRGLRLVNHSGLSSAARATPRQMAALLRAAGPALWELLPGEEEGKSLPPGVRAKSGTLAYAKGLAGVLPGGRRGFVLFIADDQARRRLDAAMDRRVAEMPPEARAWLDRARALQGDLVALWAAGR</sequence>
<proteinExistence type="inferred from homology"/>
<accession>A0A2S2CXD9</accession>
<feature type="signal peptide" evidence="3">
    <location>
        <begin position="1"/>
        <end position="19"/>
    </location>
</feature>
<dbReference type="AlphaFoldDB" id="A0A2S2CXD9"/>
<dbReference type="GO" id="GO:0000270">
    <property type="term" value="P:peptidoglycan metabolic process"/>
    <property type="evidence" value="ECO:0007669"/>
    <property type="project" value="TreeGrafter"/>
</dbReference>
<reference evidence="5" key="1">
    <citation type="submission" date="2018-05" db="EMBL/GenBank/DDBJ databases">
        <title>Azospirillum thermophila sp. nov., a novel isolated from hot spring.</title>
        <authorList>
            <person name="Zhao Z."/>
        </authorList>
    </citation>
    <scope>NUCLEOTIDE SEQUENCE [LARGE SCALE GENOMIC DNA]</scope>
    <source>
        <strain evidence="5">CFH 70021</strain>
        <plasmid evidence="5">unnamed1</plasmid>
    </source>
</reference>
<organism evidence="4 5">
    <name type="scientific">Azospirillum thermophilum</name>
    <dbReference type="NCBI Taxonomy" id="2202148"/>
    <lineage>
        <taxon>Bacteria</taxon>
        <taxon>Pseudomonadati</taxon>
        <taxon>Pseudomonadota</taxon>
        <taxon>Alphaproteobacteria</taxon>
        <taxon>Rhodospirillales</taxon>
        <taxon>Azospirillaceae</taxon>
        <taxon>Azospirillum</taxon>
    </lineage>
</organism>
<keyword evidence="5" id="KW-1185">Reference proteome</keyword>
<dbReference type="RefSeq" id="WP_109331741.1">
    <property type="nucleotide sequence ID" value="NZ_CP029356.1"/>
</dbReference>
<dbReference type="SUPFAM" id="SSF56601">
    <property type="entry name" value="beta-lactamase/transpeptidase-like"/>
    <property type="match status" value="1"/>
</dbReference>
<dbReference type="PANTHER" id="PTHR30023:SF0">
    <property type="entry name" value="PENICILLIN-SENSITIVE CARBOXYPEPTIDASE A"/>
    <property type="match status" value="1"/>
</dbReference>
<dbReference type="InterPro" id="IPR000667">
    <property type="entry name" value="Peptidase_S13"/>
</dbReference>
<dbReference type="OrthoDB" id="5372081at2"/>
<name>A0A2S2CXD9_9PROT</name>
<geneLocation type="plasmid" evidence="4 5">
    <name>unnamed1</name>
</geneLocation>
<feature type="chain" id="PRO_5015633140" evidence="3">
    <location>
        <begin position="20"/>
        <end position="474"/>
    </location>
</feature>
<evidence type="ECO:0000256" key="3">
    <source>
        <dbReference type="SAM" id="SignalP"/>
    </source>
</evidence>
<keyword evidence="4" id="KW-0121">Carboxypeptidase</keyword>
<dbReference type="Pfam" id="PF02113">
    <property type="entry name" value="Peptidase_S13"/>
    <property type="match status" value="1"/>
</dbReference>
<dbReference type="GO" id="GO:0004185">
    <property type="term" value="F:serine-type carboxypeptidase activity"/>
    <property type="evidence" value="ECO:0007669"/>
    <property type="project" value="InterPro"/>
</dbReference>
<dbReference type="PANTHER" id="PTHR30023">
    <property type="entry name" value="D-ALANYL-D-ALANINE CARBOXYPEPTIDASE"/>
    <property type="match status" value="1"/>
</dbReference>
<keyword evidence="4" id="KW-0645">Protease</keyword>
<dbReference type="GO" id="GO:0006508">
    <property type="term" value="P:proteolysis"/>
    <property type="evidence" value="ECO:0007669"/>
    <property type="project" value="InterPro"/>
</dbReference>